<dbReference type="Proteomes" id="UP000694569">
    <property type="component" value="Unplaced"/>
</dbReference>
<evidence type="ECO:0000256" key="1">
    <source>
        <dbReference type="ARBA" id="ARBA00061640"/>
    </source>
</evidence>
<protein>
    <recommendedName>
        <fullName evidence="5">Transposase</fullName>
    </recommendedName>
</protein>
<feature type="compositionally biased region" description="Polar residues" evidence="2">
    <location>
        <begin position="32"/>
        <end position="42"/>
    </location>
</feature>
<dbReference type="Ensembl" id="ENSLLET00000039208.1">
    <property type="protein sequence ID" value="ENSLLEP00000037759.1"/>
    <property type="gene ID" value="ENSLLEG00000023916.1"/>
</dbReference>
<dbReference type="FunFam" id="3.30.70.1820:FF:000002">
    <property type="entry name" value="LINE-1 retrotransposable element ORF1 protein"/>
    <property type="match status" value="1"/>
</dbReference>
<proteinExistence type="inferred from homology"/>
<evidence type="ECO:0000313" key="3">
    <source>
        <dbReference type="Ensembl" id="ENSLLEP00000037759.1"/>
    </source>
</evidence>
<feature type="region of interest" description="Disordered" evidence="2">
    <location>
        <begin position="330"/>
        <end position="362"/>
    </location>
</feature>
<feature type="compositionally biased region" description="Polar residues" evidence="2">
    <location>
        <begin position="350"/>
        <end position="362"/>
    </location>
</feature>
<evidence type="ECO:0000256" key="2">
    <source>
        <dbReference type="SAM" id="MobiDB-lite"/>
    </source>
</evidence>
<dbReference type="InterPro" id="IPR042566">
    <property type="entry name" value="L1_C"/>
</dbReference>
<dbReference type="PANTHER" id="PTHR11505">
    <property type="entry name" value="L1 TRANSPOSABLE ELEMENT-RELATED"/>
    <property type="match status" value="1"/>
</dbReference>
<reference evidence="3" key="1">
    <citation type="submission" date="2025-08" db="UniProtKB">
        <authorList>
            <consortium name="Ensembl"/>
        </authorList>
    </citation>
    <scope>IDENTIFICATION</scope>
</reference>
<accession>A0A8C5QII1</accession>
<dbReference type="AlphaFoldDB" id="A0A8C5QII1"/>
<evidence type="ECO:0008006" key="5">
    <source>
        <dbReference type="Google" id="ProtNLM"/>
    </source>
</evidence>
<feature type="compositionally biased region" description="Low complexity" evidence="2">
    <location>
        <begin position="50"/>
        <end position="60"/>
    </location>
</feature>
<evidence type="ECO:0000313" key="4">
    <source>
        <dbReference type="Proteomes" id="UP000694569"/>
    </source>
</evidence>
<dbReference type="GeneTree" id="ENSGT01010000225202"/>
<comment type="similarity">
    <text evidence="1">Belongs to the transposase 22 family.</text>
</comment>
<feature type="region of interest" description="Disordered" evidence="2">
    <location>
        <begin position="1"/>
        <end position="69"/>
    </location>
</feature>
<dbReference type="Gene3D" id="3.30.70.1820">
    <property type="entry name" value="L1 transposable element, RRM domain"/>
    <property type="match status" value="1"/>
</dbReference>
<keyword evidence="4" id="KW-1185">Reference proteome</keyword>
<reference evidence="3" key="2">
    <citation type="submission" date="2025-09" db="UniProtKB">
        <authorList>
            <consortium name="Ensembl"/>
        </authorList>
    </citation>
    <scope>IDENTIFICATION</scope>
</reference>
<sequence>MTHRKRSQTPLRTKAASTSAKTATIARFFEDSPTSGATSQKSKMAPAPAPSRDSSAAGSPTPSEDADLSVRDILRSLPTKEDLASLLAKLESSFAARLDAVVADVRHVGARVQDLEGDRETTEDRLTRLETGLNSHTLYLQRFHRALDDQDNRGRRNNLRLRGLPESPDGKEMLTEILRPIFNSLLRRPIDTPIHFDRAHRSLKPKGTPNMTPRDVICRLHYYRQKEDILQAARRQDVKDPLGNALQLYPDLSWHTLQARRLLKPLTEVLRDRQVKYRWGYPFSLQVTLDGVHYGITSVTDLPPLLTALGIESLDIPDWYGGQTLDLVQNQTQPQRPRWQTPSKRGRGVSRSQQSNSQQDPG</sequence>
<organism evidence="3 4">
    <name type="scientific">Leptobrachium leishanense</name>
    <name type="common">Leishan spiny toad</name>
    <dbReference type="NCBI Taxonomy" id="445787"/>
    <lineage>
        <taxon>Eukaryota</taxon>
        <taxon>Metazoa</taxon>
        <taxon>Chordata</taxon>
        <taxon>Craniata</taxon>
        <taxon>Vertebrata</taxon>
        <taxon>Euteleostomi</taxon>
        <taxon>Amphibia</taxon>
        <taxon>Batrachia</taxon>
        <taxon>Anura</taxon>
        <taxon>Pelobatoidea</taxon>
        <taxon>Megophryidae</taxon>
        <taxon>Leptobrachium</taxon>
    </lineage>
</organism>
<name>A0A8C5QII1_9ANUR</name>
<feature type="compositionally biased region" description="Low complexity" evidence="2">
    <location>
        <begin position="330"/>
        <end position="342"/>
    </location>
</feature>
<dbReference type="OrthoDB" id="9909705at2759"/>
<dbReference type="InterPro" id="IPR004244">
    <property type="entry name" value="Transposase_22"/>
</dbReference>
<feature type="compositionally biased region" description="Low complexity" evidence="2">
    <location>
        <begin position="13"/>
        <end position="24"/>
    </location>
</feature>
<dbReference type="Gene3D" id="3.30.250.20">
    <property type="entry name" value="L1 transposable element, C-terminal domain"/>
    <property type="match status" value="1"/>
</dbReference>